<name>A0ABP9F883_9PSEU</name>
<evidence type="ECO:0008006" key="4">
    <source>
        <dbReference type="Google" id="ProtNLM"/>
    </source>
</evidence>
<keyword evidence="3" id="KW-1185">Reference proteome</keyword>
<keyword evidence="1" id="KW-0812">Transmembrane</keyword>
<evidence type="ECO:0000313" key="3">
    <source>
        <dbReference type="Proteomes" id="UP001500457"/>
    </source>
</evidence>
<feature type="transmembrane region" description="Helical" evidence="1">
    <location>
        <begin position="20"/>
        <end position="39"/>
    </location>
</feature>
<organism evidence="2 3">
    <name type="scientific">Actinomycetospora straminea</name>
    <dbReference type="NCBI Taxonomy" id="663607"/>
    <lineage>
        <taxon>Bacteria</taxon>
        <taxon>Bacillati</taxon>
        <taxon>Actinomycetota</taxon>
        <taxon>Actinomycetes</taxon>
        <taxon>Pseudonocardiales</taxon>
        <taxon>Pseudonocardiaceae</taxon>
        <taxon>Actinomycetospora</taxon>
    </lineage>
</organism>
<feature type="transmembrane region" description="Helical" evidence="1">
    <location>
        <begin position="51"/>
        <end position="75"/>
    </location>
</feature>
<dbReference type="Proteomes" id="UP001500457">
    <property type="component" value="Unassembled WGS sequence"/>
</dbReference>
<dbReference type="EMBL" id="BAABHQ010000027">
    <property type="protein sequence ID" value="GAA4895069.1"/>
    <property type="molecule type" value="Genomic_DNA"/>
</dbReference>
<sequence>MSDTDTTTTAQAPAAAAPGYRLMAGAFAALRIFMGLVFLSNGLAKATDVGLYNWGFINFNLITAGSAQAIAGGAAQATYITPLAALYQGFVLPNWAFFGPFLTFVEIAIGLGLLFGVATRLAAVGGLLLLTPIWLMLLPTGGYLWEYPSEDILPLVLLAVVPAGRVAGLDRVLAPRFGGRWPF</sequence>
<feature type="transmembrane region" description="Helical" evidence="1">
    <location>
        <begin position="121"/>
        <end position="140"/>
    </location>
</feature>
<reference evidence="3" key="1">
    <citation type="journal article" date="2019" name="Int. J. Syst. Evol. Microbiol.">
        <title>The Global Catalogue of Microorganisms (GCM) 10K type strain sequencing project: providing services to taxonomists for standard genome sequencing and annotation.</title>
        <authorList>
            <consortium name="The Broad Institute Genomics Platform"/>
            <consortium name="The Broad Institute Genome Sequencing Center for Infectious Disease"/>
            <person name="Wu L."/>
            <person name="Ma J."/>
        </authorList>
    </citation>
    <scope>NUCLEOTIDE SEQUENCE [LARGE SCALE GENOMIC DNA]</scope>
    <source>
        <strain evidence="3">JCM 17983</strain>
    </source>
</reference>
<protein>
    <recommendedName>
        <fullName evidence="4">Thiosulfate dehydrogenase [quinone] large subunit</fullName>
    </recommendedName>
</protein>
<proteinExistence type="predicted"/>
<accession>A0ABP9F883</accession>
<evidence type="ECO:0000256" key="1">
    <source>
        <dbReference type="SAM" id="Phobius"/>
    </source>
</evidence>
<feature type="transmembrane region" description="Helical" evidence="1">
    <location>
        <begin position="95"/>
        <end position="114"/>
    </location>
</feature>
<keyword evidence="1" id="KW-0472">Membrane</keyword>
<gene>
    <name evidence="2" type="ORF">GCM10023203_56660</name>
</gene>
<evidence type="ECO:0000313" key="2">
    <source>
        <dbReference type="EMBL" id="GAA4895069.1"/>
    </source>
</evidence>
<comment type="caution">
    <text evidence="2">The sequence shown here is derived from an EMBL/GenBank/DDBJ whole genome shotgun (WGS) entry which is preliminary data.</text>
</comment>
<dbReference type="RefSeq" id="WP_274233354.1">
    <property type="nucleotide sequence ID" value="NZ_BAABHQ010000027.1"/>
</dbReference>
<keyword evidence="1" id="KW-1133">Transmembrane helix</keyword>